<keyword evidence="4" id="KW-1185">Reference proteome</keyword>
<dbReference type="AlphaFoldDB" id="A0A329RIK6"/>
<organism evidence="3 4">
    <name type="scientific">Phytophthora cactorum</name>
    <dbReference type="NCBI Taxonomy" id="29920"/>
    <lineage>
        <taxon>Eukaryota</taxon>
        <taxon>Sar</taxon>
        <taxon>Stramenopiles</taxon>
        <taxon>Oomycota</taxon>
        <taxon>Peronosporomycetes</taxon>
        <taxon>Peronosporales</taxon>
        <taxon>Peronosporaceae</taxon>
        <taxon>Phytophthora</taxon>
    </lineage>
</organism>
<dbReference type="Proteomes" id="UP000697107">
    <property type="component" value="Unassembled WGS sequence"/>
</dbReference>
<dbReference type="VEuPathDB" id="FungiDB:PC110_g18993"/>
<name>A0A329RIK6_9STRA</name>
<reference evidence="3 4" key="1">
    <citation type="submission" date="2018-01" db="EMBL/GenBank/DDBJ databases">
        <title>Draft genome of the strawberry crown rot pathogen Phytophthora cactorum.</title>
        <authorList>
            <person name="Armitage A.D."/>
            <person name="Lysoe E."/>
            <person name="Nellist C.F."/>
            <person name="Harrison R.J."/>
            <person name="Brurberg M.B."/>
        </authorList>
    </citation>
    <scope>NUCLEOTIDE SEQUENCE [LARGE SCALE GENOMIC DNA]</scope>
    <source>
        <strain evidence="3 4">10300</strain>
    </source>
</reference>
<evidence type="ECO:0000313" key="2">
    <source>
        <dbReference type="EMBL" id="KAG2967525.1"/>
    </source>
</evidence>
<dbReference type="EMBL" id="RCML01000925">
    <property type="protein sequence ID" value="KAG2967525.1"/>
    <property type="molecule type" value="Genomic_DNA"/>
</dbReference>
<evidence type="ECO:0000313" key="4">
    <source>
        <dbReference type="Proteomes" id="UP000251314"/>
    </source>
</evidence>
<comment type="caution">
    <text evidence="3">The sequence shown here is derived from an EMBL/GenBank/DDBJ whole genome shotgun (WGS) entry which is preliminary data.</text>
</comment>
<sequence>MSPTQPQQLKVSSHLQWRCSTRMGMSTLELVGSQHPTRMRQCAARQKKLLIRPFGSKQLYVELGSGLLEWGRRFKRQANIAESACGFTWPKDVKVALLVGTAERYYHKQVDT</sequence>
<reference evidence="1" key="2">
    <citation type="submission" date="2018-10" db="EMBL/GenBank/DDBJ databases">
        <title>Effector identification in a new, highly contiguous assembly of the strawberry crown rot pathogen Phytophthora cactorum.</title>
        <authorList>
            <person name="Armitage A.D."/>
            <person name="Nellist C.F."/>
            <person name="Bates H."/>
            <person name="Vickerstaff R.J."/>
            <person name="Harrison R.J."/>
        </authorList>
    </citation>
    <scope>NUCLEOTIDE SEQUENCE</scope>
    <source>
        <strain evidence="1">4040</strain>
        <strain evidence="2">P415</strain>
    </source>
</reference>
<dbReference type="Proteomes" id="UP000736787">
    <property type="component" value="Unassembled WGS sequence"/>
</dbReference>
<accession>A0A329RIK6</accession>
<dbReference type="Proteomes" id="UP000251314">
    <property type="component" value="Unassembled WGS sequence"/>
</dbReference>
<evidence type="ECO:0000313" key="1">
    <source>
        <dbReference type="EMBL" id="KAG2907166.1"/>
    </source>
</evidence>
<gene>
    <name evidence="3" type="ORF">PC110_g18993</name>
    <name evidence="1" type="ORF">PC117_g20280</name>
    <name evidence="2" type="ORF">PC118_g18520</name>
</gene>
<evidence type="ECO:0000313" key="3">
    <source>
        <dbReference type="EMBL" id="RAW24583.1"/>
    </source>
</evidence>
<dbReference type="OrthoDB" id="127913at2759"/>
<protein>
    <submittedName>
        <fullName evidence="3">Uncharacterized protein</fullName>
    </submittedName>
</protein>
<proteinExistence type="predicted"/>
<dbReference type="EMBL" id="MJFZ01000864">
    <property type="protein sequence ID" value="RAW24583.1"/>
    <property type="molecule type" value="Genomic_DNA"/>
</dbReference>
<dbReference type="EMBL" id="RCMK01000934">
    <property type="protein sequence ID" value="KAG2907166.1"/>
    <property type="molecule type" value="Genomic_DNA"/>
</dbReference>